<comment type="caution">
    <text evidence="2">The sequence shown here is derived from an EMBL/GenBank/DDBJ whole genome shotgun (WGS) entry which is preliminary data.</text>
</comment>
<evidence type="ECO:0000313" key="2">
    <source>
        <dbReference type="EMBL" id="CAG8701658.1"/>
    </source>
</evidence>
<evidence type="ECO:0000313" key="3">
    <source>
        <dbReference type="Proteomes" id="UP000789759"/>
    </source>
</evidence>
<keyword evidence="3" id="KW-1185">Reference proteome</keyword>
<accession>A0A9N9HRD9</accession>
<feature type="compositionally biased region" description="Polar residues" evidence="1">
    <location>
        <begin position="209"/>
        <end position="218"/>
    </location>
</feature>
<sequence>NENESNNFVSVWAIGIYSVECEECEIEIILFVAIDLKKRDFDIQAVFEKNEFYSVGGKIVPRRYNNIAQEIPREVSDDENAVFDVLVSNYAGQDYKFTVKVAYLYLEPRFSYIKNVIRSQESIVFVVGQMELIDDGFFIYAKDINNIDINKIKISDDKKVVENKLSDEPQSPKHLRTDYMNEQDLLSVENANYLEEQFDRKEKVEKKLTSNVNKSQMKSGYDGEKDKVHLTRSTTRNSDKLTDSIDEE</sequence>
<gene>
    <name evidence="2" type="ORF">CPELLU_LOCUS11861</name>
</gene>
<feature type="compositionally biased region" description="Basic and acidic residues" evidence="1">
    <location>
        <begin position="237"/>
        <end position="248"/>
    </location>
</feature>
<reference evidence="2" key="1">
    <citation type="submission" date="2021-06" db="EMBL/GenBank/DDBJ databases">
        <authorList>
            <person name="Kallberg Y."/>
            <person name="Tangrot J."/>
            <person name="Rosling A."/>
        </authorList>
    </citation>
    <scope>NUCLEOTIDE SEQUENCE</scope>
    <source>
        <strain evidence="2">FL966</strain>
    </source>
</reference>
<name>A0A9N9HRD9_9GLOM</name>
<feature type="non-terminal residue" evidence="2">
    <location>
        <position position="1"/>
    </location>
</feature>
<evidence type="ECO:0000256" key="1">
    <source>
        <dbReference type="SAM" id="MobiDB-lite"/>
    </source>
</evidence>
<feature type="region of interest" description="Disordered" evidence="1">
    <location>
        <begin position="205"/>
        <end position="248"/>
    </location>
</feature>
<dbReference type="EMBL" id="CAJVQA010010854">
    <property type="protein sequence ID" value="CAG8701658.1"/>
    <property type="molecule type" value="Genomic_DNA"/>
</dbReference>
<organism evidence="2 3">
    <name type="scientific">Cetraspora pellucida</name>
    <dbReference type="NCBI Taxonomy" id="1433469"/>
    <lineage>
        <taxon>Eukaryota</taxon>
        <taxon>Fungi</taxon>
        <taxon>Fungi incertae sedis</taxon>
        <taxon>Mucoromycota</taxon>
        <taxon>Glomeromycotina</taxon>
        <taxon>Glomeromycetes</taxon>
        <taxon>Diversisporales</taxon>
        <taxon>Gigasporaceae</taxon>
        <taxon>Cetraspora</taxon>
    </lineage>
</organism>
<dbReference type="AlphaFoldDB" id="A0A9N9HRD9"/>
<dbReference type="Proteomes" id="UP000789759">
    <property type="component" value="Unassembled WGS sequence"/>
</dbReference>
<protein>
    <submittedName>
        <fullName evidence="2">22816_t:CDS:1</fullName>
    </submittedName>
</protein>
<proteinExistence type="predicted"/>